<dbReference type="InterPro" id="IPR001466">
    <property type="entry name" value="Beta-lactam-related"/>
</dbReference>
<dbReference type="STRING" id="2656787.A0A370TIW3"/>
<protein>
    <recommendedName>
        <fullName evidence="3">Beta-lactamase-related domain-containing protein</fullName>
    </recommendedName>
</protein>
<evidence type="ECO:0000256" key="2">
    <source>
        <dbReference type="SAM" id="SignalP"/>
    </source>
</evidence>
<dbReference type="EMBL" id="NPIC01000006">
    <property type="protein sequence ID" value="RDL35295.1"/>
    <property type="molecule type" value="Genomic_DNA"/>
</dbReference>
<reference evidence="4 5" key="1">
    <citation type="journal article" date="2018" name="IMA Fungus">
        <title>IMA Genome-F 9: Draft genome sequence of Annulohypoxylon stygium, Aspergillus mulundensis, Berkeleyomyces basicola (syn. Thielaviopsis basicola), Ceratocystis smalleyi, two Cercospora beticola strains, Coleophoma cylindrospora, Fusarium fracticaudum, Phialophora cf. hyalina, and Morchella septimelata.</title>
        <authorList>
            <person name="Wingfield B.D."/>
            <person name="Bills G.F."/>
            <person name="Dong Y."/>
            <person name="Huang W."/>
            <person name="Nel W.J."/>
            <person name="Swalarsk-Parry B.S."/>
            <person name="Vaghefi N."/>
            <person name="Wilken P.M."/>
            <person name="An Z."/>
            <person name="de Beer Z.W."/>
            <person name="De Vos L."/>
            <person name="Chen L."/>
            <person name="Duong T.A."/>
            <person name="Gao Y."/>
            <person name="Hammerbacher A."/>
            <person name="Kikkert J.R."/>
            <person name="Li Y."/>
            <person name="Li H."/>
            <person name="Li K."/>
            <person name="Li Q."/>
            <person name="Liu X."/>
            <person name="Ma X."/>
            <person name="Naidoo K."/>
            <person name="Pethybridge S.J."/>
            <person name="Sun J."/>
            <person name="Steenkamp E.T."/>
            <person name="van der Nest M.A."/>
            <person name="van Wyk S."/>
            <person name="Wingfield M.J."/>
            <person name="Xiong C."/>
            <person name="Yue Q."/>
            <person name="Zhang X."/>
        </authorList>
    </citation>
    <scope>NUCLEOTIDE SEQUENCE [LARGE SCALE GENOMIC DNA]</scope>
    <source>
        <strain evidence="4 5">BP 5553</strain>
    </source>
</reference>
<accession>A0A370TIW3</accession>
<organism evidence="4 5">
    <name type="scientific">Venustampulla echinocandica</name>
    <dbReference type="NCBI Taxonomy" id="2656787"/>
    <lineage>
        <taxon>Eukaryota</taxon>
        <taxon>Fungi</taxon>
        <taxon>Dikarya</taxon>
        <taxon>Ascomycota</taxon>
        <taxon>Pezizomycotina</taxon>
        <taxon>Leotiomycetes</taxon>
        <taxon>Helotiales</taxon>
        <taxon>Pleuroascaceae</taxon>
        <taxon>Venustampulla</taxon>
    </lineage>
</organism>
<dbReference type="AlphaFoldDB" id="A0A370TIW3"/>
<proteinExistence type="inferred from homology"/>
<evidence type="ECO:0000313" key="4">
    <source>
        <dbReference type="EMBL" id="RDL35295.1"/>
    </source>
</evidence>
<evidence type="ECO:0000256" key="1">
    <source>
        <dbReference type="ARBA" id="ARBA00038215"/>
    </source>
</evidence>
<dbReference type="SUPFAM" id="SSF56601">
    <property type="entry name" value="beta-lactamase/transpeptidase-like"/>
    <property type="match status" value="1"/>
</dbReference>
<dbReference type="Pfam" id="PF00144">
    <property type="entry name" value="Beta-lactamase"/>
    <property type="match status" value="1"/>
</dbReference>
<feature type="signal peptide" evidence="2">
    <location>
        <begin position="1"/>
        <end position="18"/>
    </location>
</feature>
<dbReference type="InterPro" id="IPR049511">
    <property type="entry name" value="PGH-like_rpt"/>
</dbReference>
<sequence length="626" mass="68999">MNLFIFIWALALALTAQAQLNIWTAKHGMTSDQYETASKDLVSQGYRLNYISGYTINNTASYAAIWEKKASTAWVANHSMTSAQYQERYNTYTSQGYRPVLVNGYTVNGIDYYAAIFDKSSSGPWIEGHGMTDSVYQTNIDSYAKKGYRVIHVSGYCVGNEVRYAAIWLKTENACCSVTYHGMTSADYGEEFDRLNKSGYRLTLVNGYQVDGIDYYAAIWERKTGPVPYAKHGMTSAQYQDELDNSYYQGYMLKVISGYDQGQSDRYAAIWENGPISSTALATIDNDINAYIKKYDIPGFSLAITKDDRLVIAKGYGLADNATNVIVTPNSLFRIMSISKSLTTTAIMKLIQDGHFSITDKVFGLDSVLGTKYGSTIVNGAKQYKPNVTSITVQQLLEHQSGFGANADPEVLLQTKTPAEAVTAILDTIPLLNPPNTAAVYSNFGYLVLGRIIADVSGQEYETYVKNNILTPSGVTRMQLADNSGPIANEVTYYPLGASSAFRVREFDSFGGWVGTPIDLCKFSTRVDQLPGRPDTILNPASEKKMFEPSSLDPGYAKGWIVNMPGRGHNGAFIGTGSFFMQRTDGMGFALIMNTNAVGDEYSGVIRGIVDKAISKVKAWPEWDLF</sequence>
<dbReference type="PANTHER" id="PTHR46825:SF9">
    <property type="entry name" value="BETA-LACTAMASE-RELATED DOMAIN-CONTAINING PROTEIN"/>
    <property type="match status" value="1"/>
</dbReference>
<dbReference type="Proteomes" id="UP000254866">
    <property type="component" value="Unassembled WGS sequence"/>
</dbReference>
<feature type="domain" description="Beta-lactamase-related" evidence="3">
    <location>
        <begin position="285"/>
        <end position="597"/>
    </location>
</feature>
<evidence type="ECO:0000313" key="5">
    <source>
        <dbReference type="Proteomes" id="UP000254866"/>
    </source>
</evidence>
<evidence type="ECO:0000259" key="3">
    <source>
        <dbReference type="Pfam" id="PF00144"/>
    </source>
</evidence>
<gene>
    <name evidence="4" type="ORF">BP5553_07226</name>
</gene>
<dbReference type="InterPro" id="IPR050491">
    <property type="entry name" value="AmpC-like"/>
</dbReference>
<comment type="similarity">
    <text evidence="1">Belongs to the peptidase S12 family.</text>
</comment>
<keyword evidence="5" id="KW-1185">Reference proteome</keyword>
<keyword evidence="2" id="KW-0732">Signal</keyword>
<dbReference type="PANTHER" id="PTHR46825">
    <property type="entry name" value="D-ALANYL-D-ALANINE-CARBOXYPEPTIDASE/ENDOPEPTIDASE AMPH"/>
    <property type="match status" value="1"/>
</dbReference>
<dbReference type="GeneID" id="43600075"/>
<name>A0A370TIW3_9HELO</name>
<dbReference type="Pfam" id="PF17660">
    <property type="entry name" value="BTRD1"/>
    <property type="match status" value="5"/>
</dbReference>
<dbReference type="RefSeq" id="XP_031868118.1">
    <property type="nucleotide sequence ID" value="XM_032015849.1"/>
</dbReference>
<dbReference type="InterPro" id="IPR012338">
    <property type="entry name" value="Beta-lactam/transpept-like"/>
</dbReference>
<dbReference type="Gene3D" id="3.40.710.10">
    <property type="entry name" value="DD-peptidase/beta-lactamase superfamily"/>
    <property type="match status" value="1"/>
</dbReference>
<feature type="chain" id="PRO_5016868586" description="Beta-lactamase-related domain-containing protein" evidence="2">
    <location>
        <begin position="19"/>
        <end position="626"/>
    </location>
</feature>
<comment type="caution">
    <text evidence="4">The sequence shown here is derived from an EMBL/GenBank/DDBJ whole genome shotgun (WGS) entry which is preliminary data.</text>
</comment>
<dbReference type="OrthoDB" id="5946976at2759"/>